<feature type="compositionally biased region" description="Polar residues" evidence="1">
    <location>
        <begin position="1"/>
        <end position="12"/>
    </location>
</feature>
<evidence type="ECO:0000256" key="1">
    <source>
        <dbReference type="SAM" id="MobiDB-lite"/>
    </source>
</evidence>
<keyword evidence="3" id="KW-1185">Reference proteome</keyword>
<gene>
    <name evidence="2" type="ORF">HNQ08_002703</name>
</gene>
<protein>
    <submittedName>
        <fullName evidence="2">Uncharacterized protein</fullName>
    </submittedName>
</protein>
<reference evidence="2 3" key="1">
    <citation type="submission" date="2020-08" db="EMBL/GenBank/DDBJ databases">
        <title>Genomic Encyclopedia of Type Strains, Phase IV (KMG-IV): sequencing the most valuable type-strain genomes for metagenomic binning, comparative biology and taxonomic classification.</title>
        <authorList>
            <person name="Goeker M."/>
        </authorList>
    </citation>
    <scope>NUCLEOTIDE SEQUENCE [LARGE SCALE GENOMIC DNA]</scope>
    <source>
        <strain evidence="2 3">DSM 27939</strain>
    </source>
</reference>
<evidence type="ECO:0000313" key="2">
    <source>
        <dbReference type="EMBL" id="MBB5363597.1"/>
    </source>
</evidence>
<dbReference type="AlphaFoldDB" id="A0A7W8JUR8"/>
<accession>A0A7W8JUR8</accession>
<comment type="caution">
    <text evidence="2">The sequence shown here is derived from an EMBL/GenBank/DDBJ whole genome shotgun (WGS) entry which is preliminary data.</text>
</comment>
<organism evidence="2 3">
    <name type="scientific">Deinococcus humi</name>
    <dbReference type="NCBI Taxonomy" id="662880"/>
    <lineage>
        <taxon>Bacteria</taxon>
        <taxon>Thermotogati</taxon>
        <taxon>Deinococcota</taxon>
        <taxon>Deinococci</taxon>
        <taxon>Deinococcales</taxon>
        <taxon>Deinococcaceae</taxon>
        <taxon>Deinococcus</taxon>
    </lineage>
</organism>
<dbReference type="Proteomes" id="UP000552709">
    <property type="component" value="Unassembled WGS sequence"/>
</dbReference>
<sequence length="53" mass="5819">MTSGTSPLSQQSVEERLGRPGVSVFLKEDVHYRSAFIHGPLQPVFDPTDVHAP</sequence>
<dbReference type="EMBL" id="JACHFL010000006">
    <property type="protein sequence ID" value="MBB5363597.1"/>
    <property type="molecule type" value="Genomic_DNA"/>
</dbReference>
<evidence type="ECO:0000313" key="3">
    <source>
        <dbReference type="Proteomes" id="UP000552709"/>
    </source>
</evidence>
<feature type="region of interest" description="Disordered" evidence="1">
    <location>
        <begin position="1"/>
        <end position="20"/>
    </location>
</feature>
<proteinExistence type="predicted"/>
<name>A0A7W8JUR8_9DEIO</name>